<feature type="transmembrane region" description="Helical" evidence="8">
    <location>
        <begin position="160"/>
        <end position="179"/>
    </location>
</feature>
<organism evidence="10 11">
    <name type="scientific">Kibdelosporangium aridum</name>
    <dbReference type="NCBI Taxonomy" id="2030"/>
    <lineage>
        <taxon>Bacteria</taxon>
        <taxon>Bacillati</taxon>
        <taxon>Actinomycetota</taxon>
        <taxon>Actinomycetes</taxon>
        <taxon>Pseudonocardiales</taxon>
        <taxon>Pseudonocardiaceae</taxon>
        <taxon>Kibdelosporangium</taxon>
    </lineage>
</organism>
<keyword evidence="3" id="KW-1003">Cell membrane</keyword>
<evidence type="ECO:0000313" key="11">
    <source>
        <dbReference type="Proteomes" id="UP000287547"/>
    </source>
</evidence>
<keyword evidence="2" id="KW-0813">Transport</keyword>
<dbReference type="EMBL" id="QHKI01000044">
    <property type="protein sequence ID" value="RSM76042.1"/>
    <property type="molecule type" value="Genomic_DNA"/>
</dbReference>
<dbReference type="InterPro" id="IPR020846">
    <property type="entry name" value="MFS_dom"/>
</dbReference>
<dbReference type="CDD" id="cd06173">
    <property type="entry name" value="MFS_MefA_like"/>
    <property type="match status" value="1"/>
</dbReference>
<feature type="transmembrane region" description="Helical" evidence="8">
    <location>
        <begin position="106"/>
        <end position="124"/>
    </location>
</feature>
<reference evidence="10 11" key="1">
    <citation type="submission" date="2018-05" db="EMBL/GenBank/DDBJ databases">
        <title>Evolution of GPA BGCs.</title>
        <authorList>
            <person name="Waglechner N."/>
            <person name="Wright G.D."/>
        </authorList>
    </citation>
    <scope>NUCLEOTIDE SEQUENCE [LARGE SCALE GENOMIC DNA]</scope>
    <source>
        <strain evidence="10 11">A82846</strain>
    </source>
</reference>
<dbReference type="Proteomes" id="UP000287547">
    <property type="component" value="Unassembled WGS sequence"/>
</dbReference>
<dbReference type="Gene3D" id="1.20.1250.20">
    <property type="entry name" value="MFS general substrate transporter like domains"/>
    <property type="match status" value="1"/>
</dbReference>
<dbReference type="SUPFAM" id="SSF103473">
    <property type="entry name" value="MFS general substrate transporter"/>
    <property type="match status" value="1"/>
</dbReference>
<evidence type="ECO:0000256" key="8">
    <source>
        <dbReference type="SAM" id="Phobius"/>
    </source>
</evidence>
<evidence type="ECO:0000256" key="7">
    <source>
        <dbReference type="SAM" id="MobiDB-lite"/>
    </source>
</evidence>
<keyword evidence="5 8" id="KW-1133">Transmembrane helix</keyword>
<comment type="subcellular location">
    <subcellularLocation>
        <location evidence="1">Cell membrane</location>
        <topology evidence="1">Multi-pass membrane protein</topology>
    </subcellularLocation>
</comment>
<dbReference type="InterPro" id="IPR036259">
    <property type="entry name" value="MFS_trans_sf"/>
</dbReference>
<gene>
    <name evidence="10" type="ORF">DMH04_36660</name>
</gene>
<dbReference type="AlphaFoldDB" id="A0A428YYY4"/>
<keyword evidence="4 8" id="KW-0812">Transmembrane</keyword>
<evidence type="ECO:0000313" key="10">
    <source>
        <dbReference type="EMBL" id="RSM76042.1"/>
    </source>
</evidence>
<evidence type="ECO:0000256" key="1">
    <source>
        <dbReference type="ARBA" id="ARBA00004651"/>
    </source>
</evidence>
<evidence type="ECO:0000256" key="3">
    <source>
        <dbReference type="ARBA" id="ARBA00022475"/>
    </source>
</evidence>
<dbReference type="PROSITE" id="PS50850">
    <property type="entry name" value="MFS"/>
    <property type="match status" value="1"/>
</dbReference>
<feature type="transmembrane region" description="Helical" evidence="8">
    <location>
        <begin position="340"/>
        <end position="362"/>
    </location>
</feature>
<feature type="region of interest" description="Disordered" evidence="7">
    <location>
        <begin position="1"/>
        <end position="31"/>
    </location>
</feature>
<dbReference type="GO" id="GO:0005886">
    <property type="term" value="C:plasma membrane"/>
    <property type="evidence" value="ECO:0007669"/>
    <property type="project" value="UniProtKB-SubCell"/>
</dbReference>
<evidence type="ECO:0000256" key="5">
    <source>
        <dbReference type="ARBA" id="ARBA00022989"/>
    </source>
</evidence>
<dbReference type="Pfam" id="PF05977">
    <property type="entry name" value="MFS_3"/>
    <property type="match status" value="1"/>
</dbReference>
<accession>A0A428YYY4</accession>
<dbReference type="InterPro" id="IPR010290">
    <property type="entry name" value="TM_effector"/>
</dbReference>
<evidence type="ECO:0000256" key="4">
    <source>
        <dbReference type="ARBA" id="ARBA00022692"/>
    </source>
</evidence>
<feature type="transmembrane region" description="Helical" evidence="8">
    <location>
        <begin position="130"/>
        <end position="148"/>
    </location>
</feature>
<comment type="caution">
    <text evidence="10">The sequence shown here is derived from an EMBL/GenBank/DDBJ whole genome shotgun (WGS) entry which is preliminary data.</text>
</comment>
<evidence type="ECO:0000259" key="9">
    <source>
        <dbReference type="PROSITE" id="PS50850"/>
    </source>
</evidence>
<feature type="transmembrane region" description="Helical" evidence="8">
    <location>
        <begin position="406"/>
        <end position="424"/>
    </location>
</feature>
<proteinExistence type="predicted"/>
<evidence type="ECO:0000256" key="2">
    <source>
        <dbReference type="ARBA" id="ARBA00022448"/>
    </source>
</evidence>
<feature type="domain" description="Major facilitator superfamily (MFS) profile" evidence="9">
    <location>
        <begin position="249"/>
        <end position="456"/>
    </location>
</feature>
<feature type="transmembrane region" description="Helical" evidence="8">
    <location>
        <begin position="74"/>
        <end position="94"/>
    </location>
</feature>
<dbReference type="PANTHER" id="PTHR23513:SF11">
    <property type="entry name" value="STAPHYLOFERRIN A TRANSPORTER"/>
    <property type="match status" value="1"/>
</dbReference>
<feature type="transmembrane region" description="Helical" evidence="8">
    <location>
        <begin position="249"/>
        <end position="278"/>
    </location>
</feature>
<sequence>MLTGAGGTREKKPDNFDSDLPPPPEQPKQGTFSSLRIRNYRLFFSGQVVSNVGTWMNRIAQDWLVFTLTGNNPVALGIAAALQFAPTLFLSLYGGVLADRLDKRKLLIGLQAAMAGCAVILGVLDVSGWVQLWQVYVICFVFGCFTAVETPVRQSFTSEMVGIGLVTNALALNSSSFNLARVVGPAVAGLLIIWVGTGMVFLINAATTIAVITGLLLMRPSELHRGPAVARKKGQLREALRYVRGRTDLVTVLVLVFCVSTFGITFFTTLAIMAANVFHKEADGYGLLSTMLAVGTLSGALLAARRSVRGKPKLRMVFGSALVFGVLEIGAGLMPTYLAFAIALVPVGVVVMTFMNTAITTVQLSVEQDMRGRVMGLYMLLFLGGNPIAGLLTGWLADQFGGRSTFYFGGAVSIIAAVVLGLILRWRVSLPEKDSSVLQGDVHGTLQQEKGAAAQT</sequence>
<dbReference type="PANTHER" id="PTHR23513">
    <property type="entry name" value="INTEGRAL MEMBRANE EFFLUX PROTEIN-RELATED"/>
    <property type="match status" value="1"/>
</dbReference>
<dbReference type="GO" id="GO:0022857">
    <property type="term" value="F:transmembrane transporter activity"/>
    <property type="evidence" value="ECO:0007669"/>
    <property type="project" value="InterPro"/>
</dbReference>
<keyword evidence="6 8" id="KW-0472">Membrane</keyword>
<name>A0A428YYY4_KIBAR</name>
<evidence type="ECO:0000256" key="6">
    <source>
        <dbReference type="ARBA" id="ARBA00023136"/>
    </source>
</evidence>
<feature type="transmembrane region" description="Helical" evidence="8">
    <location>
        <begin position="316"/>
        <end position="334"/>
    </location>
</feature>
<feature type="transmembrane region" description="Helical" evidence="8">
    <location>
        <begin position="191"/>
        <end position="217"/>
    </location>
</feature>
<feature type="transmembrane region" description="Helical" evidence="8">
    <location>
        <begin position="284"/>
        <end position="304"/>
    </location>
</feature>
<protein>
    <submittedName>
        <fullName evidence="10">MFS transporter</fullName>
    </submittedName>
</protein>
<feature type="transmembrane region" description="Helical" evidence="8">
    <location>
        <begin position="374"/>
        <end position="394"/>
    </location>
</feature>
<dbReference type="RefSeq" id="WP_125727975.1">
    <property type="nucleotide sequence ID" value="NZ_QHKI01000044.1"/>
</dbReference>
<dbReference type="OrthoDB" id="9775268at2"/>